<accession>A0ABP3W6N5</accession>
<keyword evidence="3" id="KW-1185">Reference proteome</keyword>
<protein>
    <submittedName>
        <fullName evidence="2">Helix-turn-helix domain-containing protein</fullName>
    </submittedName>
</protein>
<dbReference type="SMART" id="SM00342">
    <property type="entry name" value="HTH_ARAC"/>
    <property type="match status" value="1"/>
</dbReference>
<dbReference type="Proteomes" id="UP001501047">
    <property type="component" value="Unassembled WGS sequence"/>
</dbReference>
<dbReference type="InterPro" id="IPR046532">
    <property type="entry name" value="DUF6597"/>
</dbReference>
<name>A0ABP3W6N5_CLOSU</name>
<dbReference type="Gene3D" id="1.10.10.60">
    <property type="entry name" value="Homeodomain-like"/>
    <property type="match status" value="1"/>
</dbReference>
<reference evidence="3" key="1">
    <citation type="journal article" date="2019" name="Int. J. Syst. Evol. Microbiol.">
        <title>The Global Catalogue of Microorganisms (GCM) 10K type strain sequencing project: providing services to taxonomists for standard genome sequencing and annotation.</title>
        <authorList>
            <consortium name="The Broad Institute Genomics Platform"/>
            <consortium name="The Broad Institute Genome Sequencing Center for Infectious Disease"/>
            <person name="Wu L."/>
            <person name="Ma J."/>
        </authorList>
    </citation>
    <scope>NUCLEOTIDE SEQUENCE [LARGE SCALE GENOMIC DNA]</scope>
    <source>
        <strain evidence="3">JCM 1417</strain>
    </source>
</reference>
<organism evidence="2 3">
    <name type="scientific">Clostridium subterminale</name>
    <dbReference type="NCBI Taxonomy" id="1550"/>
    <lineage>
        <taxon>Bacteria</taxon>
        <taxon>Bacillati</taxon>
        <taxon>Bacillota</taxon>
        <taxon>Clostridia</taxon>
        <taxon>Eubacteriales</taxon>
        <taxon>Clostridiaceae</taxon>
        <taxon>Clostridium</taxon>
    </lineage>
</organism>
<feature type="domain" description="HTH araC/xylS-type" evidence="1">
    <location>
        <begin position="176"/>
        <end position="277"/>
    </location>
</feature>
<gene>
    <name evidence="2" type="ORF">GCM10008908_31130</name>
</gene>
<comment type="caution">
    <text evidence="2">The sequence shown here is derived from an EMBL/GenBank/DDBJ whole genome shotgun (WGS) entry which is preliminary data.</text>
</comment>
<dbReference type="PROSITE" id="PS01124">
    <property type="entry name" value="HTH_ARAC_FAMILY_2"/>
    <property type="match status" value="1"/>
</dbReference>
<sequence>MKELSDLFKPITNNIINKSDTYREVEPCDTLKPYIRCFWGSPVPYRNKKITKEGDRNNIVIPDCCMDIIFDIDYSNNKVNNLFCSINDSPFYTEEVKTSALISTFGIRFNFWAVHLFTDNQLPKKCNEFAIVDQYFMGLRKEIEDIVIYYPKIEERIYYIEKLLLRRLFNKNFSNKNLLNGVYYILKSKGVTTISEISNYISISSRQLERIFGEYIGITPKKCCSLVRYQNIWKDIAFKRDFNLRNITYSYGYCDQAHMINDFKKYHGNTPMKAIKELIK</sequence>
<evidence type="ECO:0000259" key="1">
    <source>
        <dbReference type="PROSITE" id="PS01124"/>
    </source>
</evidence>
<dbReference type="EMBL" id="BAAACI010000007">
    <property type="protein sequence ID" value="GAA0776901.1"/>
    <property type="molecule type" value="Genomic_DNA"/>
</dbReference>
<dbReference type="Pfam" id="PF20240">
    <property type="entry name" value="DUF6597"/>
    <property type="match status" value="1"/>
</dbReference>
<proteinExistence type="predicted"/>
<evidence type="ECO:0000313" key="3">
    <source>
        <dbReference type="Proteomes" id="UP001501047"/>
    </source>
</evidence>
<dbReference type="InterPro" id="IPR018060">
    <property type="entry name" value="HTH_AraC"/>
</dbReference>
<evidence type="ECO:0000313" key="2">
    <source>
        <dbReference type="EMBL" id="GAA0776901.1"/>
    </source>
</evidence>
<dbReference type="RefSeq" id="WP_343827409.1">
    <property type="nucleotide sequence ID" value="NZ_BAAACI010000007.1"/>
</dbReference>
<dbReference type="Pfam" id="PF12833">
    <property type="entry name" value="HTH_18"/>
    <property type="match status" value="1"/>
</dbReference>